<comment type="caution">
    <text evidence="1">The sequence shown here is derived from an EMBL/GenBank/DDBJ whole genome shotgun (WGS) entry which is preliminary data.</text>
</comment>
<dbReference type="RefSeq" id="XP_031865966.1">
    <property type="nucleotide sequence ID" value="XM_032018059.1"/>
</dbReference>
<dbReference type="GeneID" id="43602285"/>
<protein>
    <submittedName>
        <fullName evidence="1">Uncharacterized protein</fullName>
    </submittedName>
</protein>
<organism evidence="1 2">
    <name type="scientific">Venustampulla echinocandica</name>
    <dbReference type="NCBI Taxonomy" id="2656787"/>
    <lineage>
        <taxon>Eukaryota</taxon>
        <taxon>Fungi</taxon>
        <taxon>Dikarya</taxon>
        <taxon>Ascomycota</taxon>
        <taxon>Pezizomycotina</taxon>
        <taxon>Leotiomycetes</taxon>
        <taxon>Helotiales</taxon>
        <taxon>Pleuroascaceae</taxon>
        <taxon>Venustampulla</taxon>
    </lineage>
</organism>
<reference evidence="1 2" key="1">
    <citation type="journal article" date="2018" name="IMA Fungus">
        <title>IMA Genome-F 9: Draft genome sequence of Annulohypoxylon stygium, Aspergillus mulundensis, Berkeleyomyces basicola (syn. Thielaviopsis basicola), Ceratocystis smalleyi, two Cercospora beticola strains, Coleophoma cylindrospora, Fusarium fracticaudum, Phialophora cf. hyalina, and Morchella septimelata.</title>
        <authorList>
            <person name="Wingfield B.D."/>
            <person name="Bills G.F."/>
            <person name="Dong Y."/>
            <person name="Huang W."/>
            <person name="Nel W.J."/>
            <person name="Swalarsk-Parry B.S."/>
            <person name="Vaghefi N."/>
            <person name="Wilken P.M."/>
            <person name="An Z."/>
            <person name="de Beer Z.W."/>
            <person name="De Vos L."/>
            <person name="Chen L."/>
            <person name="Duong T.A."/>
            <person name="Gao Y."/>
            <person name="Hammerbacher A."/>
            <person name="Kikkert J.R."/>
            <person name="Li Y."/>
            <person name="Li H."/>
            <person name="Li K."/>
            <person name="Li Q."/>
            <person name="Liu X."/>
            <person name="Ma X."/>
            <person name="Naidoo K."/>
            <person name="Pethybridge S.J."/>
            <person name="Sun J."/>
            <person name="Steenkamp E.T."/>
            <person name="van der Nest M.A."/>
            <person name="van Wyk S."/>
            <person name="Wingfield M.J."/>
            <person name="Xiong C."/>
            <person name="Yue Q."/>
            <person name="Zhang X."/>
        </authorList>
    </citation>
    <scope>NUCLEOTIDE SEQUENCE [LARGE SCALE GENOMIC DNA]</scope>
    <source>
        <strain evidence="1 2">BP 5553</strain>
    </source>
</reference>
<keyword evidence="2" id="KW-1185">Reference proteome</keyword>
<sequence>MSLTTSTNESFQYYHRLAGSTSTIENIAVDIDLANNLWRVMKQNDTDTAHIWMSHDSKLPAQDSDPLQLPSVPTFFPILENEMYSGTFSSLSSEQPHMFIPYLYLAIPNMYAFFHNCNIEPFMRVIDTSNLEQDENEMKHVLESKWDSRSDDRVLMRTASFGHGRQDLSACAREGTVMSSIQEERLAGEGMMSAIRNYSSNTNEA</sequence>
<dbReference type="Proteomes" id="UP000254866">
    <property type="component" value="Unassembled WGS sequence"/>
</dbReference>
<name>A0A370TCT1_9HELO</name>
<dbReference type="OrthoDB" id="6512771at2759"/>
<accession>A0A370TCT1</accession>
<evidence type="ECO:0000313" key="1">
    <source>
        <dbReference type="EMBL" id="RDL32034.1"/>
    </source>
</evidence>
<gene>
    <name evidence="1" type="ORF">BP5553_09436</name>
</gene>
<proteinExistence type="predicted"/>
<evidence type="ECO:0000313" key="2">
    <source>
        <dbReference type="Proteomes" id="UP000254866"/>
    </source>
</evidence>
<dbReference type="AlphaFoldDB" id="A0A370TCT1"/>
<dbReference type="STRING" id="2656787.A0A370TCT1"/>
<dbReference type="EMBL" id="NPIC01000011">
    <property type="protein sequence ID" value="RDL32034.1"/>
    <property type="molecule type" value="Genomic_DNA"/>
</dbReference>